<accession>A0A819ZG31</accession>
<dbReference type="EMBL" id="CAJOBF010005304">
    <property type="protein sequence ID" value="CAF4170402.1"/>
    <property type="molecule type" value="Genomic_DNA"/>
</dbReference>
<protein>
    <recommendedName>
        <fullName evidence="1">USP domain-containing protein</fullName>
    </recommendedName>
</protein>
<sequence length="253" mass="29238">MKPTIIDQIFNIKLLSLDKRITINELSPIVIINFKRFTATFDSIDKLLHKVNYNDLLNVTSYMTSDLFTANDKSQNINSSTNNLYKLYAVINHIGDNLNSGHYYSYIRSSDNRWFLVDDAHCQHVSSNEVLNHPDAFMLFHAKKVISITIGNQCSIDRIEENRKNFYHVSNKVLHPSISSKELAFILNESSDDSIAEVSDGEETRMETCKKLASVAAGIRIEQVFKETLSQKHHFRLNETELLKKNQYRQEEF</sequence>
<reference evidence="2" key="1">
    <citation type="submission" date="2021-02" db="EMBL/GenBank/DDBJ databases">
        <authorList>
            <person name="Nowell W R."/>
        </authorList>
    </citation>
    <scope>NUCLEOTIDE SEQUENCE</scope>
</reference>
<dbReference type="GO" id="GO:0004843">
    <property type="term" value="F:cysteine-type deubiquitinase activity"/>
    <property type="evidence" value="ECO:0007669"/>
    <property type="project" value="InterPro"/>
</dbReference>
<dbReference type="GO" id="GO:0016579">
    <property type="term" value="P:protein deubiquitination"/>
    <property type="evidence" value="ECO:0007669"/>
    <property type="project" value="InterPro"/>
</dbReference>
<dbReference type="AlphaFoldDB" id="A0A819ZG31"/>
<gene>
    <name evidence="2" type="ORF">UXM345_LOCUS26244</name>
</gene>
<dbReference type="PROSITE" id="PS00973">
    <property type="entry name" value="USP_2"/>
    <property type="match status" value="1"/>
</dbReference>
<evidence type="ECO:0000313" key="2">
    <source>
        <dbReference type="EMBL" id="CAF4170402.1"/>
    </source>
</evidence>
<evidence type="ECO:0000259" key="1">
    <source>
        <dbReference type="PROSITE" id="PS50235"/>
    </source>
</evidence>
<dbReference type="GO" id="GO:0005829">
    <property type="term" value="C:cytosol"/>
    <property type="evidence" value="ECO:0007669"/>
    <property type="project" value="TreeGrafter"/>
</dbReference>
<dbReference type="InterPro" id="IPR028889">
    <property type="entry name" value="USP"/>
</dbReference>
<feature type="domain" description="USP" evidence="1">
    <location>
        <begin position="1"/>
        <end position="144"/>
    </location>
</feature>
<evidence type="ECO:0000313" key="3">
    <source>
        <dbReference type="Proteomes" id="UP000663842"/>
    </source>
</evidence>
<name>A0A819ZG31_9BILA</name>
<dbReference type="PANTHER" id="PTHR24006">
    <property type="entry name" value="UBIQUITIN CARBOXYL-TERMINAL HYDROLASE"/>
    <property type="match status" value="1"/>
</dbReference>
<dbReference type="Pfam" id="PF00443">
    <property type="entry name" value="UCH"/>
    <property type="match status" value="1"/>
</dbReference>
<dbReference type="GO" id="GO:0005634">
    <property type="term" value="C:nucleus"/>
    <property type="evidence" value="ECO:0007669"/>
    <property type="project" value="TreeGrafter"/>
</dbReference>
<dbReference type="InterPro" id="IPR018200">
    <property type="entry name" value="USP_CS"/>
</dbReference>
<dbReference type="InterPro" id="IPR001394">
    <property type="entry name" value="Peptidase_C19_UCH"/>
</dbReference>
<dbReference type="Proteomes" id="UP000663842">
    <property type="component" value="Unassembled WGS sequence"/>
</dbReference>
<dbReference type="InterPro" id="IPR050164">
    <property type="entry name" value="Peptidase_C19"/>
</dbReference>
<dbReference type="InterPro" id="IPR038765">
    <property type="entry name" value="Papain-like_cys_pep_sf"/>
</dbReference>
<proteinExistence type="predicted"/>
<organism evidence="2 3">
    <name type="scientific">Rotaria magnacalcarata</name>
    <dbReference type="NCBI Taxonomy" id="392030"/>
    <lineage>
        <taxon>Eukaryota</taxon>
        <taxon>Metazoa</taxon>
        <taxon>Spiralia</taxon>
        <taxon>Gnathifera</taxon>
        <taxon>Rotifera</taxon>
        <taxon>Eurotatoria</taxon>
        <taxon>Bdelloidea</taxon>
        <taxon>Philodinida</taxon>
        <taxon>Philodinidae</taxon>
        <taxon>Rotaria</taxon>
    </lineage>
</organism>
<comment type="caution">
    <text evidence="2">The sequence shown here is derived from an EMBL/GenBank/DDBJ whole genome shotgun (WGS) entry which is preliminary data.</text>
</comment>
<dbReference type="Gene3D" id="3.90.70.10">
    <property type="entry name" value="Cysteine proteinases"/>
    <property type="match status" value="1"/>
</dbReference>
<dbReference type="PROSITE" id="PS50235">
    <property type="entry name" value="USP_3"/>
    <property type="match status" value="1"/>
</dbReference>
<dbReference type="SUPFAM" id="SSF54001">
    <property type="entry name" value="Cysteine proteinases"/>
    <property type="match status" value="1"/>
</dbReference>